<comment type="caution">
    <text evidence="2">The sequence shown here is derived from an EMBL/GenBank/DDBJ whole genome shotgun (WGS) entry which is preliminary data.</text>
</comment>
<evidence type="ECO:0000259" key="1">
    <source>
        <dbReference type="Pfam" id="PF03372"/>
    </source>
</evidence>
<dbReference type="GO" id="GO:0004519">
    <property type="term" value="F:endonuclease activity"/>
    <property type="evidence" value="ECO:0007669"/>
    <property type="project" value="UniProtKB-KW"/>
</dbReference>
<dbReference type="Pfam" id="PF03372">
    <property type="entry name" value="Exo_endo_phos"/>
    <property type="match status" value="1"/>
</dbReference>
<dbReference type="PANTHER" id="PTHR14859">
    <property type="entry name" value="CALCOFLUOR WHITE HYPERSENSITIVE PROTEIN PRECURSOR"/>
    <property type="match status" value="1"/>
</dbReference>
<sequence length="241" mass="28292">MKKILILFLLLVSLLTYTKEFRVISYNLYGGRLTDPIELADSLKKYSPDFLAFQEVDKETFRSNFLDFTKEVADRLGYRYYYFKKALDFQAGEFGISFISKYPVDEIYTKELINSETANEKRQLIVAKFNKSIFSKNLCIFNTHLTYDAEDNAKQVDDLLTVATYINGDMKILCGDFNLLPSTKEYKKIVEKFNDTYNNKDEKRIDYIFTSKDPDIKVLDARFLDLNLSDHKPYEVIFDIK</sequence>
<reference evidence="2 3" key="1">
    <citation type="submission" date="2023-06" db="EMBL/GenBank/DDBJ databases">
        <title>Antibody response to the Sneathia vaginalis cytopathogenic toxin A during pregnancy.</title>
        <authorList>
            <person name="Mccoy Z.T."/>
            <person name="Serrano M.G."/>
            <person name="Spaine K."/>
            <person name="Edwards D.J."/>
            <person name="Buck G.A."/>
            <person name="Jefferson K."/>
        </authorList>
    </citation>
    <scope>NUCLEOTIDE SEQUENCE [LARGE SCALE GENOMIC DNA]</scope>
    <source>
        <strain evidence="2 3">CCUG 42621</strain>
    </source>
</reference>
<evidence type="ECO:0000313" key="3">
    <source>
        <dbReference type="Proteomes" id="UP001225134"/>
    </source>
</evidence>
<accession>A0ABT7HJC3</accession>
<feature type="domain" description="Endonuclease/exonuclease/phosphatase" evidence="1">
    <location>
        <begin position="24"/>
        <end position="231"/>
    </location>
</feature>
<dbReference type="InterPro" id="IPR005135">
    <property type="entry name" value="Endo/exonuclease/phosphatase"/>
</dbReference>
<dbReference type="InterPro" id="IPR051916">
    <property type="entry name" value="GPI-anchor_lipid_remodeler"/>
</dbReference>
<keyword evidence="2" id="KW-0378">Hydrolase</keyword>
<dbReference type="Gene3D" id="3.60.10.10">
    <property type="entry name" value="Endonuclease/exonuclease/phosphatase"/>
    <property type="match status" value="1"/>
</dbReference>
<protein>
    <submittedName>
        <fullName evidence="2">Endonuclease/exonuclease/phosphatase family protein</fullName>
    </submittedName>
</protein>
<name>A0ABT7HJC3_9FUSO</name>
<dbReference type="InterPro" id="IPR036691">
    <property type="entry name" value="Endo/exonu/phosph_ase_sf"/>
</dbReference>
<evidence type="ECO:0000313" key="2">
    <source>
        <dbReference type="EMBL" id="MDK9580239.1"/>
    </source>
</evidence>
<dbReference type="RefSeq" id="WP_285152618.1">
    <property type="nucleotide sequence ID" value="NZ_JASSPP010000002.1"/>
</dbReference>
<dbReference type="SUPFAM" id="SSF56219">
    <property type="entry name" value="DNase I-like"/>
    <property type="match status" value="1"/>
</dbReference>
<proteinExistence type="predicted"/>
<dbReference type="Proteomes" id="UP001225134">
    <property type="component" value="Unassembled WGS sequence"/>
</dbReference>
<keyword evidence="2" id="KW-0540">Nuclease</keyword>
<dbReference type="PANTHER" id="PTHR14859:SF1">
    <property type="entry name" value="PGAP2-INTERACTING PROTEIN"/>
    <property type="match status" value="1"/>
</dbReference>
<gene>
    <name evidence="2" type="ORF">QQA45_01730</name>
</gene>
<keyword evidence="3" id="KW-1185">Reference proteome</keyword>
<organism evidence="2 3">
    <name type="scientific">Sneathia sanguinegens</name>
    <dbReference type="NCBI Taxonomy" id="40543"/>
    <lineage>
        <taxon>Bacteria</taxon>
        <taxon>Fusobacteriati</taxon>
        <taxon>Fusobacteriota</taxon>
        <taxon>Fusobacteriia</taxon>
        <taxon>Fusobacteriales</taxon>
        <taxon>Leptotrichiaceae</taxon>
        <taxon>Sneathia</taxon>
    </lineage>
</organism>
<dbReference type="EMBL" id="JASSPP010000002">
    <property type="protein sequence ID" value="MDK9580239.1"/>
    <property type="molecule type" value="Genomic_DNA"/>
</dbReference>
<keyword evidence="2" id="KW-0255">Endonuclease</keyword>